<gene>
    <name evidence="2" type="ORF">BW727_100067</name>
</gene>
<dbReference type="STRING" id="708126.BW727_100067"/>
<name>A0A1S6ILS9_9LACT</name>
<evidence type="ECO:0008006" key="4">
    <source>
        <dbReference type="Google" id="ProtNLM"/>
    </source>
</evidence>
<sequence length="141" mass="16749">MSKLVSWVQNIMRQANGFDDLSRFLLKTGAITGIIGMLFRVNLFLWLGFILILFMYIRTFSKDRQKYYQQNRFYHKQRNKIINFFNGQKNLVSKKQDQFKQHKTYRFYKCPNCGQKVRVPKGKGKIAITCPACSEKFVKKS</sequence>
<reference evidence="2 3" key="1">
    <citation type="journal article" date="2014" name="Int. J. Syst. Evol. Microbiol.">
        <title>Jeotgalibaca dankookensis gen. nov., sp. nov., a member of the family Carnobacteriaceae, isolated from seujeot (Korean traditional food).</title>
        <authorList>
            <person name="Lee D.G."/>
            <person name="Trujillo M.E."/>
            <person name="Kang H."/>
            <person name="Ahn T.Y."/>
        </authorList>
    </citation>
    <scope>NUCLEOTIDE SEQUENCE [LARGE SCALE GENOMIC DNA]</scope>
    <source>
        <strain evidence="2 3">EX-07</strain>
    </source>
</reference>
<keyword evidence="1" id="KW-0472">Membrane</keyword>
<keyword evidence="3" id="KW-1185">Reference proteome</keyword>
<dbReference type="OrthoDB" id="3174166at2"/>
<feature type="transmembrane region" description="Helical" evidence="1">
    <location>
        <begin position="30"/>
        <end position="57"/>
    </location>
</feature>
<evidence type="ECO:0000313" key="2">
    <source>
        <dbReference type="EMBL" id="AQS52477.1"/>
    </source>
</evidence>
<protein>
    <recommendedName>
        <fullName evidence="4">Zn-finger containing protein</fullName>
    </recommendedName>
</protein>
<dbReference type="KEGG" id="jda:BW727_100067"/>
<evidence type="ECO:0000313" key="3">
    <source>
        <dbReference type="Proteomes" id="UP000188993"/>
    </source>
</evidence>
<proteinExistence type="predicted"/>
<dbReference type="EMBL" id="CP019728">
    <property type="protein sequence ID" value="AQS52477.1"/>
    <property type="molecule type" value="Genomic_DNA"/>
</dbReference>
<dbReference type="AlphaFoldDB" id="A0A1S6ILS9"/>
<dbReference type="Gene3D" id="2.20.28.30">
    <property type="entry name" value="RNA polymerase ii, chain L"/>
    <property type="match status" value="1"/>
</dbReference>
<organism evidence="2 3">
    <name type="scientific">Jeotgalibaca dankookensis</name>
    <dbReference type="NCBI Taxonomy" id="708126"/>
    <lineage>
        <taxon>Bacteria</taxon>
        <taxon>Bacillati</taxon>
        <taxon>Bacillota</taxon>
        <taxon>Bacilli</taxon>
        <taxon>Lactobacillales</taxon>
        <taxon>Carnobacteriaceae</taxon>
        <taxon>Jeotgalibaca</taxon>
    </lineage>
</organism>
<dbReference type="Proteomes" id="UP000188993">
    <property type="component" value="Chromosome"/>
</dbReference>
<keyword evidence="1" id="KW-1133">Transmembrane helix</keyword>
<dbReference type="RefSeq" id="WP_062470672.1">
    <property type="nucleotide sequence ID" value="NZ_BBYN01000022.1"/>
</dbReference>
<accession>A0A1S6ILS9</accession>
<keyword evidence="1" id="KW-0812">Transmembrane</keyword>
<evidence type="ECO:0000256" key="1">
    <source>
        <dbReference type="SAM" id="Phobius"/>
    </source>
</evidence>